<evidence type="ECO:0000313" key="3">
    <source>
        <dbReference type="Proteomes" id="UP000094444"/>
    </source>
</evidence>
<sequence length="586" mass="66803">MAAPPVMQALPADMVEAPDVGAKYAQLSETQAFCEHKFHYYRNGIAGYSLEYQDIQDGFLIGDPELTNRWQDIQRRGVIPPPQVLPPLAQFQFNVNHRNRLRALAVARRTPLRNLANPARPMIDRETRELVRQEYTSAYAQMRACFRYIKCLSWGGQGITSLWRYSPGPGQSHAVVMKMSINPKSIPVAYARRLVISTRDIDKERHILSQLGRAPHIVQRFYTAHHPRNVDPNRGSRRSRRQAQSVEMMSNMVDSWHGHSHFLMEYCKFGNLEAQLRRAAQDGPNGVERYFPEPVLWRFFDCLVKGCMAMEEPPMQNTATATLPSNFQGDFLPEQISGVNNQYREGIAHMDLSSSMALIHRLFPCHSFLDAQTFHAYRQAILSGPLRYNVEREEQFGKDWGRIARFDDPSDTNNSHINWPPPWMQPWGPPPPITSGPARYTAASNLWHVGMIIKTAMTLVNPDLPPYAGRMTTAEPANPIPSQERWTYGFSLIDPREPWATNNMYSQALRDLVAACLMSKQEHRPTLNNIQQTINQQLAMPANQQIPQYYATTFFREPPPPTPPDITADLGTVDPFYDYEAAQALA</sequence>
<proteinExistence type="predicted"/>
<dbReference type="Proteomes" id="UP000094444">
    <property type="component" value="Unassembled WGS sequence"/>
</dbReference>
<dbReference type="InterPro" id="IPR000719">
    <property type="entry name" value="Prot_kinase_dom"/>
</dbReference>
<gene>
    <name evidence="2" type="ORF">DHEL01_v204820</name>
</gene>
<feature type="domain" description="Protein kinase" evidence="1">
    <location>
        <begin position="146"/>
        <end position="538"/>
    </location>
</feature>
<evidence type="ECO:0000259" key="1">
    <source>
        <dbReference type="PROSITE" id="PS50011"/>
    </source>
</evidence>
<dbReference type="PANTHER" id="PTHR44305">
    <property type="entry name" value="SI:DKEY-192D15.2-RELATED"/>
    <property type="match status" value="1"/>
</dbReference>
<dbReference type="STRING" id="158607.A0A2P5I2T6"/>
<reference evidence="2" key="1">
    <citation type="submission" date="2017-09" db="EMBL/GenBank/DDBJ databases">
        <title>Polyketide synthases of a Diaporthe helianthi virulent isolate.</title>
        <authorList>
            <person name="Baroncelli R."/>
        </authorList>
    </citation>
    <scope>NUCLEOTIDE SEQUENCE [LARGE SCALE GENOMIC DNA]</scope>
    <source>
        <strain evidence="2">7/96</strain>
    </source>
</reference>
<dbReference type="OrthoDB" id="310217at2759"/>
<dbReference type="PANTHER" id="PTHR44305:SF2">
    <property type="entry name" value="SI:DKEY-192D15.2"/>
    <property type="match status" value="1"/>
</dbReference>
<dbReference type="InterPro" id="IPR011009">
    <property type="entry name" value="Kinase-like_dom_sf"/>
</dbReference>
<organism evidence="2 3">
    <name type="scientific">Diaporthe helianthi</name>
    <dbReference type="NCBI Taxonomy" id="158607"/>
    <lineage>
        <taxon>Eukaryota</taxon>
        <taxon>Fungi</taxon>
        <taxon>Dikarya</taxon>
        <taxon>Ascomycota</taxon>
        <taxon>Pezizomycotina</taxon>
        <taxon>Sordariomycetes</taxon>
        <taxon>Sordariomycetidae</taxon>
        <taxon>Diaporthales</taxon>
        <taxon>Diaporthaceae</taxon>
        <taxon>Diaporthe</taxon>
    </lineage>
</organism>
<protein>
    <recommendedName>
        <fullName evidence="1">Protein kinase domain-containing protein</fullName>
    </recommendedName>
</protein>
<dbReference type="Gene3D" id="1.10.510.10">
    <property type="entry name" value="Transferase(Phosphotransferase) domain 1"/>
    <property type="match status" value="1"/>
</dbReference>
<dbReference type="SUPFAM" id="SSF56112">
    <property type="entry name" value="Protein kinase-like (PK-like)"/>
    <property type="match status" value="1"/>
</dbReference>
<dbReference type="GO" id="GO:0005524">
    <property type="term" value="F:ATP binding"/>
    <property type="evidence" value="ECO:0007669"/>
    <property type="project" value="InterPro"/>
</dbReference>
<dbReference type="InParanoid" id="A0A2P5I2T6"/>
<dbReference type="GO" id="GO:0004672">
    <property type="term" value="F:protein kinase activity"/>
    <property type="evidence" value="ECO:0007669"/>
    <property type="project" value="InterPro"/>
</dbReference>
<name>A0A2P5I2T6_DIAHE</name>
<evidence type="ECO:0000313" key="2">
    <source>
        <dbReference type="EMBL" id="POS76787.1"/>
    </source>
</evidence>
<comment type="caution">
    <text evidence="2">The sequence shown here is derived from an EMBL/GenBank/DDBJ whole genome shotgun (WGS) entry which is preliminary data.</text>
</comment>
<dbReference type="AlphaFoldDB" id="A0A2P5I2T6"/>
<dbReference type="EMBL" id="MAVT02000332">
    <property type="protein sequence ID" value="POS76787.1"/>
    <property type="molecule type" value="Genomic_DNA"/>
</dbReference>
<dbReference type="InterPro" id="IPR053083">
    <property type="entry name" value="TF_kinase-domain_protein"/>
</dbReference>
<dbReference type="PROSITE" id="PS50011">
    <property type="entry name" value="PROTEIN_KINASE_DOM"/>
    <property type="match status" value="1"/>
</dbReference>
<accession>A0A2P5I2T6</accession>
<keyword evidence="3" id="KW-1185">Reference proteome</keyword>